<comment type="caution">
    <text evidence="3">The sequence shown here is derived from an EMBL/GenBank/DDBJ whole genome shotgun (WGS) entry which is preliminary data.</text>
</comment>
<dbReference type="InterPro" id="IPR044974">
    <property type="entry name" value="Disease_R_plants"/>
</dbReference>
<dbReference type="InterPro" id="IPR027417">
    <property type="entry name" value="P-loop_NTPase"/>
</dbReference>
<dbReference type="InterPro" id="IPR042197">
    <property type="entry name" value="Apaf_helical"/>
</dbReference>
<sequence>MVMPVFYDVTPNEVRHQTATYEKSFSQHVRKYGPLVVQHWRDALAQIGALKGWEFKNIANGIVGIDDHVEAITRLLEVDAGDVRIIGIHGMGGVGKTTIAKVIYNQLLDRFDSCSFLKDIRETALQRKGLEYLQSLLISMILRNDLPSTEFVIISYNVVETTGGLPLALEVIGSFLAGKRMAVWEDTLKKFKRIPHTEVQEKLKISYEALDHEQKQIFLDVACLFIGIDVRIALHVWEDSEFFPNEGMKSFV</sequence>
<dbReference type="GO" id="GO:0006952">
    <property type="term" value="P:defense response"/>
    <property type="evidence" value="ECO:0007669"/>
    <property type="project" value="InterPro"/>
</dbReference>
<name>A0A218VT84_PUNGR</name>
<dbReference type="SUPFAM" id="SSF52540">
    <property type="entry name" value="P-loop containing nucleoside triphosphate hydrolases"/>
    <property type="match status" value="1"/>
</dbReference>
<feature type="domain" description="NB-ARC" evidence="1">
    <location>
        <begin position="66"/>
        <end position="121"/>
    </location>
</feature>
<accession>A0A218VT84</accession>
<evidence type="ECO:0000259" key="2">
    <source>
        <dbReference type="Pfam" id="PF01582"/>
    </source>
</evidence>
<reference evidence="4" key="1">
    <citation type="journal article" date="2017" name="Plant J.">
        <title>The pomegranate (Punica granatum L.) genome and the genomics of punicalagin biosynthesis.</title>
        <authorList>
            <person name="Qin G."/>
            <person name="Xu C."/>
            <person name="Ming R."/>
            <person name="Tang H."/>
            <person name="Guyot R."/>
            <person name="Kramer E.M."/>
            <person name="Hu Y."/>
            <person name="Yi X."/>
            <person name="Qi Y."/>
            <person name="Xu X."/>
            <person name="Gao Z."/>
            <person name="Pan H."/>
            <person name="Jian J."/>
            <person name="Tian Y."/>
            <person name="Yue Z."/>
            <person name="Xu Y."/>
        </authorList>
    </citation>
    <scope>NUCLEOTIDE SEQUENCE [LARGE SCALE GENOMIC DNA]</scope>
    <source>
        <strain evidence="4">cv. Dabenzi</strain>
    </source>
</reference>
<evidence type="ECO:0000313" key="3">
    <source>
        <dbReference type="EMBL" id="OWM63705.1"/>
    </source>
</evidence>
<dbReference type="InterPro" id="IPR002182">
    <property type="entry name" value="NB-ARC"/>
</dbReference>
<evidence type="ECO:0000259" key="1">
    <source>
        <dbReference type="Pfam" id="PF00931"/>
    </source>
</evidence>
<dbReference type="PANTHER" id="PTHR11017">
    <property type="entry name" value="LEUCINE-RICH REPEAT-CONTAINING PROTEIN"/>
    <property type="match status" value="1"/>
</dbReference>
<proteinExistence type="predicted"/>
<evidence type="ECO:0000313" key="4">
    <source>
        <dbReference type="Proteomes" id="UP000197138"/>
    </source>
</evidence>
<dbReference type="Gene3D" id="3.40.50.10140">
    <property type="entry name" value="Toll/interleukin-1 receptor homology (TIR) domain"/>
    <property type="match status" value="1"/>
</dbReference>
<dbReference type="EMBL" id="MTKT01005898">
    <property type="protein sequence ID" value="OWM63705.1"/>
    <property type="molecule type" value="Genomic_DNA"/>
</dbReference>
<dbReference type="Gene3D" id="1.10.8.430">
    <property type="entry name" value="Helical domain of apoptotic protease-activating factors"/>
    <property type="match status" value="1"/>
</dbReference>
<dbReference type="Pfam" id="PF00931">
    <property type="entry name" value="NB-ARC"/>
    <property type="match status" value="1"/>
</dbReference>
<dbReference type="AlphaFoldDB" id="A0A218VT84"/>
<feature type="domain" description="TIR" evidence="2">
    <location>
        <begin position="1"/>
        <end position="60"/>
    </location>
</feature>
<dbReference type="Pfam" id="PF01582">
    <property type="entry name" value="TIR"/>
    <property type="match status" value="1"/>
</dbReference>
<dbReference type="GO" id="GO:0007165">
    <property type="term" value="P:signal transduction"/>
    <property type="evidence" value="ECO:0007669"/>
    <property type="project" value="InterPro"/>
</dbReference>
<dbReference type="InterPro" id="IPR035897">
    <property type="entry name" value="Toll_tir_struct_dom_sf"/>
</dbReference>
<dbReference type="GO" id="GO:0043531">
    <property type="term" value="F:ADP binding"/>
    <property type="evidence" value="ECO:0007669"/>
    <property type="project" value="InterPro"/>
</dbReference>
<gene>
    <name evidence="3" type="ORF">CDL15_Pgr008248</name>
</gene>
<protein>
    <submittedName>
        <fullName evidence="3">Uncharacterized protein</fullName>
    </submittedName>
</protein>
<dbReference type="Proteomes" id="UP000197138">
    <property type="component" value="Unassembled WGS sequence"/>
</dbReference>
<organism evidence="3 4">
    <name type="scientific">Punica granatum</name>
    <name type="common">Pomegranate</name>
    <dbReference type="NCBI Taxonomy" id="22663"/>
    <lineage>
        <taxon>Eukaryota</taxon>
        <taxon>Viridiplantae</taxon>
        <taxon>Streptophyta</taxon>
        <taxon>Embryophyta</taxon>
        <taxon>Tracheophyta</taxon>
        <taxon>Spermatophyta</taxon>
        <taxon>Magnoliopsida</taxon>
        <taxon>eudicotyledons</taxon>
        <taxon>Gunneridae</taxon>
        <taxon>Pentapetalae</taxon>
        <taxon>rosids</taxon>
        <taxon>malvids</taxon>
        <taxon>Myrtales</taxon>
        <taxon>Lythraceae</taxon>
        <taxon>Punica</taxon>
    </lineage>
</organism>
<dbReference type="PANTHER" id="PTHR11017:SF570">
    <property type="entry name" value="DISEASE RESISTANCE PROTEIN (TIR-NBS CLASS)-RELATED"/>
    <property type="match status" value="1"/>
</dbReference>
<dbReference type="InterPro" id="IPR000157">
    <property type="entry name" value="TIR_dom"/>
</dbReference>